<comment type="caution">
    <text evidence="2">The sequence shown here is derived from an EMBL/GenBank/DDBJ whole genome shotgun (WGS) entry which is preliminary data.</text>
</comment>
<dbReference type="AlphaFoldDB" id="A0A7Y6NH77"/>
<reference evidence="2 3" key="1">
    <citation type="submission" date="2020-05" db="EMBL/GenBank/DDBJ databases">
        <title>Whole Genome Sequences of Enterobacteriales Associated with the International Space Station.</title>
        <authorList>
            <person name="Bharadwaj A."/>
            <person name="Daudu R."/>
            <person name="Singh N."/>
            <person name="Wood J."/>
            <person name="Debieu M."/>
            <person name="Mason C."/>
            <person name="Wang C."/>
            <person name="Venkateswaran K."/>
        </authorList>
    </citation>
    <scope>NUCLEOTIDE SEQUENCE [LARGE SCALE GENOMIC DNA]</scope>
    <source>
        <strain evidence="2 3">IF5SW-B1</strain>
    </source>
</reference>
<sequence length="790" mass="86382">MGLFSKKKKTYVSSVSYNLAGDDVENFATSIISNSILSGSANGLATDIVQSYLKGQGMKLRQAYDYGRDHYSLGLPTSSRTTGSVDVSTVEPIIESITGNSVLISETYIGSPDYAFWVYQYLGEHYGYDESTGEFLTPPPGVSATDAVVTSDITTAGTVKITLTNPDSSAVTLTFTATIDNTANYIYVPYRTVTNPQVNSVTTQAPYQDGDEADTTVRSTSVRNGGQTITTEVKVVTTIDEAKTITTTVTTTTVGITSQLLYFIYRLGAGVYPALDALASTSNLASPYYPWVIMRDNNKDMTAAQYQDTDQYRTAKKLLNKAGLKMTDLAKAINTNDNIGDIDFAFIHFGISINTVVQESKAYLYNFMLYLQAQQKYSALDWDTWYEGYNNYLKHKKNYQGDSSTNYYRIAQPGNNSISIRYDNKNWYNVTISWQYVKTVIEPMVIGSIGHVEITSNEAQEITIWSDEKDTIEQYSVDASTVLFRKQINATQVQTLIVRGLQHDNKVYDGKSVTTSAYKALAKEEDELGNFIVPLNRQVFDAMGIVDVTQTCYDCMHVTFNCYKVVKQKWYQTSIFKIVVIVIAVVITVLSWGTLSAPAAAVATAAAAAGATATVALVAGILTQVAIGVAVSVAMKIVAQYISPDLFAVFSIAMLAYGAYAVGSNYAATSQFSASTSLASSQTYMSAVNTTLYGYQQSINYQVKDLAQQMSTASQSYTDAMTSLTEAWDSLGEANKEIDLYGMQDSYFNLFESPSAYIARTTTTNTVSMMLEGIQSFTGNALNISGGLLK</sequence>
<name>A0A7Y6NH77_9GAMM</name>
<accession>A0A7Y6NH77</accession>
<feature type="transmembrane region" description="Helical" evidence="1">
    <location>
        <begin position="646"/>
        <end position="668"/>
    </location>
</feature>
<evidence type="ECO:0000256" key="1">
    <source>
        <dbReference type="SAM" id="Phobius"/>
    </source>
</evidence>
<organism evidence="2 3">
    <name type="scientific">Pantoea brenneri</name>
    <dbReference type="NCBI Taxonomy" id="472694"/>
    <lineage>
        <taxon>Bacteria</taxon>
        <taxon>Pseudomonadati</taxon>
        <taxon>Pseudomonadota</taxon>
        <taxon>Gammaproteobacteria</taxon>
        <taxon>Enterobacterales</taxon>
        <taxon>Erwiniaceae</taxon>
        <taxon>Pantoea</taxon>
    </lineage>
</organism>
<keyword evidence="1" id="KW-1133">Transmembrane helix</keyword>
<proteinExistence type="predicted"/>
<protein>
    <submittedName>
        <fullName evidence="2">Uncharacterized protein</fullName>
    </submittedName>
</protein>
<dbReference type="EMBL" id="JABWPM010000025">
    <property type="protein sequence ID" value="NUY98393.1"/>
    <property type="molecule type" value="Genomic_DNA"/>
</dbReference>
<evidence type="ECO:0000313" key="3">
    <source>
        <dbReference type="Proteomes" id="UP000566985"/>
    </source>
</evidence>
<keyword evidence="1" id="KW-0812">Transmembrane</keyword>
<feature type="transmembrane region" description="Helical" evidence="1">
    <location>
        <begin position="601"/>
        <end position="634"/>
    </location>
</feature>
<dbReference type="Proteomes" id="UP000566985">
    <property type="component" value="Unassembled WGS sequence"/>
</dbReference>
<evidence type="ECO:0000313" key="2">
    <source>
        <dbReference type="EMBL" id="NUY98393.1"/>
    </source>
</evidence>
<gene>
    <name evidence="2" type="ORF">HU668_18210</name>
</gene>
<feature type="transmembrane region" description="Helical" evidence="1">
    <location>
        <begin position="574"/>
        <end position="595"/>
    </location>
</feature>
<keyword evidence="1" id="KW-0472">Membrane</keyword>
<dbReference type="RefSeq" id="WP_069729512.1">
    <property type="nucleotide sequence ID" value="NZ_JABWPE010000025.1"/>
</dbReference>